<dbReference type="Pfam" id="PF13860">
    <property type="entry name" value="FlgD_ig"/>
    <property type="match status" value="1"/>
</dbReference>
<dbReference type="EMBL" id="PYYB01000001">
    <property type="protein sequence ID" value="PTL59060.1"/>
    <property type="molecule type" value="Genomic_DNA"/>
</dbReference>
<dbReference type="InterPro" id="IPR025965">
    <property type="entry name" value="FlgD/Vpr_Ig-like"/>
</dbReference>
<comment type="caution">
    <text evidence="3">The sequence shown here is derived from an EMBL/GenBank/DDBJ whole genome shotgun (WGS) entry which is preliminary data.</text>
</comment>
<evidence type="ECO:0000259" key="2">
    <source>
        <dbReference type="Pfam" id="PF13860"/>
    </source>
</evidence>
<sequence length="566" mass="58369">MTRHLLARGAGGEETSTVGALRPRPTPEVPLSPSVRPAAVPAALVALLTLPAAAVAGELQAVSSLSSTCDPSTTGTVLSGPGVDTPLVAALAAGSSAVTIDGVRVGAGEVLWAPLPARAGTERPFAVSCPETAGDTRYEIRLHPIPALPTSYVGAVGSDAVSTLPFTLTRPATVVADVVTEDGAVTVDGAPVDSATPVAVRLGTRSGTGTVTIARRDGFPIWEARLRALPATVSNLRFPSPFTNATPRAIGSVDLDEPSRLEVTVLPPTGELVVARPLAPTDLPAGTVPVAWDGRNLRGIATPDGSYRVRVRSEDATGRRTEVLAPVTLDRTGPAVTAGRVSVTLPQSVQLFAEDLQSGVAEVRVAVPASAGGSARTITAVQTAPSPTTPGTPQPRLRITVPAPDGGWRAGRHPLTVTAVDRVGSTSTRTLTVDAVEVQGGVCGRALAATAALVSSRVRDALASTREGRGRDAARVYRIAAVRCVDLDRDGTREMAVLLRSRRAGAVTPLVVFRVSPQGTYAPRVISTRHALRGIAARGRTVRGTTTRGRVVTVRAAGRDLVLRVR</sequence>
<organism evidence="3 4">
    <name type="scientific">Paraconexibacter algicola</name>
    <dbReference type="NCBI Taxonomy" id="2133960"/>
    <lineage>
        <taxon>Bacteria</taxon>
        <taxon>Bacillati</taxon>
        <taxon>Actinomycetota</taxon>
        <taxon>Thermoleophilia</taxon>
        <taxon>Solirubrobacterales</taxon>
        <taxon>Paraconexibacteraceae</taxon>
        <taxon>Paraconexibacter</taxon>
    </lineage>
</organism>
<protein>
    <recommendedName>
        <fullName evidence="2">FlgD/Vpr Ig-like domain-containing protein</fullName>
    </recommendedName>
</protein>
<accession>A0A2T4UIJ6</accession>
<feature type="domain" description="FlgD/Vpr Ig-like" evidence="2">
    <location>
        <begin position="249"/>
        <end position="315"/>
    </location>
</feature>
<proteinExistence type="predicted"/>
<dbReference type="AlphaFoldDB" id="A0A2T4UIJ6"/>
<keyword evidence="4" id="KW-1185">Reference proteome</keyword>
<evidence type="ECO:0000313" key="4">
    <source>
        <dbReference type="Proteomes" id="UP000240739"/>
    </source>
</evidence>
<dbReference type="Gene3D" id="2.60.40.4070">
    <property type="match status" value="1"/>
</dbReference>
<evidence type="ECO:0000313" key="3">
    <source>
        <dbReference type="EMBL" id="PTL59060.1"/>
    </source>
</evidence>
<gene>
    <name evidence="3" type="ORF">C7Y72_05065</name>
</gene>
<reference evidence="3 4" key="1">
    <citation type="submission" date="2018-03" db="EMBL/GenBank/DDBJ databases">
        <title>Aquarubrobacter algicola gen. nov., sp. nov., a novel actinobacterium isolated from shallow eutrophic lake during the end of cyanobacterial harmful algal blooms.</title>
        <authorList>
            <person name="Chun S.J."/>
        </authorList>
    </citation>
    <scope>NUCLEOTIDE SEQUENCE [LARGE SCALE GENOMIC DNA]</scope>
    <source>
        <strain evidence="3 4">Seoho-28</strain>
    </source>
</reference>
<feature type="region of interest" description="Disordered" evidence="1">
    <location>
        <begin position="1"/>
        <end position="33"/>
    </location>
</feature>
<dbReference type="Proteomes" id="UP000240739">
    <property type="component" value="Unassembled WGS sequence"/>
</dbReference>
<name>A0A2T4UIJ6_9ACTN</name>
<evidence type="ECO:0000256" key="1">
    <source>
        <dbReference type="SAM" id="MobiDB-lite"/>
    </source>
</evidence>